<keyword evidence="5" id="KW-0804">Transcription</keyword>
<dbReference type="InterPro" id="IPR007627">
    <property type="entry name" value="RNA_pol_sigma70_r2"/>
</dbReference>
<evidence type="ECO:0000256" key="5">
    <source>
        <dbReference type="ARBA" id="ARBA00023163"/>
    </source>
</evidence>
<dbReference type="InterPro" id="IPR000943">
    <property type="entry name" value="RNA_pol_sigma70"/>
</dbReference>
<dbReference type="PANTHER" id="PTHR30376">
    <property type="entry name" value="SIGMA FACTOR RPOH HEAT SHOCK RELATED"/>
    <property type="match status" value="1"/>
</dbReference>
<accession>A0A4R1R938</accession>
<dbReference type="SUPFAM" id="SSF88659">
    <property type="entry name" value="Sigma3 and sigma4 domains of RNA polymerase sigma factors"/>
    <property type="match status" value="1"/>
</dbReference>
<feature type="domain" description="RNA polymerase sigma-70 region 2" evidence="6">
    <location>
        <begin position="39"/>
        <end position="107"/>
    </location>
</feature>
<reference evidence="7 8" key="1">
    <citation type="submission" date="2019-03" db="EMBL/GenBank/DDBJ databases">
        <title>Genomic Encyclopedia of Type Strains, Phase IV (KMG-IV): sequencing the most valuable type-strain genomes for metagenomic binning, comparative biology and taxonomic classification.</title>
        <authorList>
            <person name="Goeker M."/>
        </authorList>
    </citation>
    <scope>NUCLEOTIDE SEQUENCE [LARGE SCALE GENOMIC DNA]</scope>
    <source>
        <strain evidence="7 8">LX-B</strain>
    </source>
</reference>
<evidence type="ECO:0000313" key="7">
    <source>
        <dbReference type="EMBL" id="TCL62205.1"/>
    </source>
</evidence>
<gene>
    <name evidence="7" type="ORF">EDC14_102756</name>
</gene>
<evidence type="ECO:0000259" key="6">
    <source>
        <dbReference type="Pfam" id="PF04542"/>
    </source>
</evidence>
<organism evidence="7 8">
    <name type="scientific">Hydrogenispora ethanolica</name>
    <dbReference type="NCBI Taxonomy" id="1082276"/>
    <lineage>
        <taxon>Bacteria</taxon>
        <taxon>Bacillati</taxon>
        <taxon>Bacillota</taxon>
        <taxon>Hydrogenispora</taxon>
    </lineage>
</organism>
<dbReference type="RefSeq" id="WP_165908131.1">
    <property type="nucleotide sequence ID" value="NZ_SLUN01000027.1"/>
</dbReference>
<dbReference type="GO" id="GO:0003677">
    <property type="term" value="F:DNA binding"/>
    <property type="evidence" value="ECO:0007669"/>
    <property type="project" value="UniProtKB-KW"/>
</dbReference>
<dbReference type="InterPro" id="IPR013325">
    <property type="entry name" value="RNA_pol_sigma_r2"/>
</dbReference>
<dbReference type="InterPro" id="IPR013324">
    <property type="entry name" value="RNA_pol_sigma_r3/r4-like"/>
</dbReference>
<dbReference type="SUPFAM" id="SSF88946">
    <property type="entry name" value="Sigma2 domain of RNA polymerase sigma factors"/>
    <property type="match status" value="1"/>
</dbReference>
<comment type="caution">
    <text evidence="7">The sequence shown here is derived from an EMBL/GenBank/DDBJ whole genome shotgun (WGS) entry which is preliminary data.</text>
</comment>
<evidence type="ECO:0000256" key="1">
    <source>
        <dbReference type="ARBA" id="ARBA00007788"/>
    </source>
</evidence>
<keyword evidence="3" id="KW-0731">Sigma factor</keyword>
<dbReference type="AlphaFoldDB" id="A0A4R1R938"/>
<sequence length="214" mass="24895">MIQQYLAELSKIRLLSQAEESLLWENFKVAKSREARQRIIESYQPLVYKIASRITGLEDLFFDLIQEGTVGLIEATESFDPNIGVKFSTFAQHRIRGRMIDYLKRQRSNQDSLEIALNGEELEGWLLRIADNQVNVEEEVSLKLIGQQVNRAISRLNAKEQKVIYDLYMFDKEPVVSAQEMKISLSYYYKIQKKALQRLRGMLSKLRAELKISS</sequence>
<dbReference type="EMBL" id="SLUN01000027">
    <property type="protein sequence ID" value="TCL62205.1"/>
    <property type="molecule type" value="Genomic_DNA"/>
</dbReference>
<name>A0A4R1R938_HYDET</name>
<evidence type="ECO:0000313" key="8">
    <source>
        <dbReference type="Proteomes" id="UP000295008"/>
    </source>
</evidence>
<evidence type="ECO:0000256" key="3">
    <source>
        <dbReference type="ARBA" id="ARBA00023082"/>
    </source>
</evidence>
<proteinExistence type="inferred from homology"/>
<evidence type="ECO:0000256" key="2">
    <source>
        <dbReference type="ARBA" id="ARBA00023015"/>
    </source>
</evidence>
<dbReference type="NCBIfam" id="TIGR02937">
    <property type="entry name" value="sigma70-ECF"/>
    <property type="match status" value="1"/>
</dbReference>
<dbReference type="Gene3D" id="1.20.140.160">
    <property type="match status" value="1"/>
</dbReference>
<keyword evidence="2" id="KW-0805">Transcription regulation</keyword>
<keyword evidence="4" id="KW-0238">DNA-binding</keyword>
<dbReference type="Gene3D" id="1.10.1740.10">
    <property type="match status" value="1"/>
</dbReference>
<dbReference type="InterPro" id="IPR050813">
    <property type="entry name" value="Sigma-70_Factor"/>
</dbReference>
<keyword evidence="8" id="KW-1185">Reference proteome</keyword>
<protein>
    <submittedName>
        <fullName evidence="7">RNA polymerase sporulation-specific sigma factor</fullName>
    </submittedName>
</protein>
<dbReference type="GO" id="GO:0006352">
    <property type="term" value="P:DNA-templated transcription initiation"/>
    <property type="evidence" value="ECO:0007669"/>
    <property type="project" value="InterPro"/>
</dbReference>
<dbReference type="Pfam" id="PF04542">
    <property type="entry name" value="Sigma70_r2"/>
    <property type="match status" value="1"/>
</dbReference>
<dbReference type="GO" id="GO:0016987">
    <property type="term" value="F:sigma factor activity"/>
    <property type="evidence" value="ECO:0007669"/>
    <property type="project" value="UniProtKB-KW"/>
</dbReference>
<evidence type="ECO:0000256" key="4">
    <source>
        <dbReference type="ARBA" id="ARBA00023125"/>
    </source>
</evidence>
<dbReference type="InterPro" id="IPR014284">
    <property type="entry name" value="RNA_pol_sigma-70_dom"/>
</dbReference>
<dbReference type="PANTHER" id="PTHR30376:SF3">
    <property type="entry name" value="RNA POLYMERASE SIGMA FACTOR RPOH"/>
    <property type="match status" value="1"/>
</dbReference>
<dbReference type="Proteomes" id="UP000295008">
    <property type="component" value="Unassembled WGS sequence"/>
</dbReference>
<dbReference type="PRINTS" id="PR00046">
    <property type="entry name" value="SIGMA70FCT"/>
</dbReference>
<comment type="similarity">
    <text evidence="1">Belongs to the sigma-70 factor family.</text>
</comment>